<feature type="transmembrane region" description="Helical" evidence="1">
    <location>
        <begin position="44"/>
        <end position="66"/>
    </location>
</feature>
<evidence type="ECO:0000313" key="3">
    <source>
        <dbReference type="EMBL" id="MCP1673116.1"/>
    </source>
</evidence>
<evidence type="ECO:0000256" key="1">
    <source>
        <dbReference type="SAM" id="Phobius"/>
    </source>
</evidence>
<organism evidence="3 4">
    <name type="scientific">Natronocella acetinitrilica</name>
    <dbReference type="NCBI Taxonomy" id="414046"/>
    <lineage>
        <taxon>Bacteria</taxon>
        <taxon>Pseudomonadati</taxon>
        <taxon>Pseudomonadota</taxon>
        <taxon>Gammaproteobacteria</taxon>
        <taxon>Chromatiales</taxon>
        <taxon>Ectothiorhodospiraceae</taxon>
        <taxon>Natronocella</taxon>
    </lineage>
</organism>
<proteinExistence type="predicted"/>
<sequence length="315" mass="34885">MHAANTLLHSDGVAMLGWRNAMRMDGRLHWNADMMDGSATTLALIARIALGLALVYLLLLTLLFVFQSRLIHLPGIPGRELTASPSDIGLDYEDVHIATADGLQLHAWYVPAVEERGVVLFFHGNAGNISHRLDSIALFNELGLSVLIPDYRGYGRSEGRPSEAGLYRDADAALAYLIDQRGVSPERLIVFGRSLGAAVAAHAASQETVAALVLESAFTSVADMAAELYPIFPVRALVRQHYPTLEHMQRSDAPLLIIHSPDDEIIPFRHGQTLYESGPEARRLLEIEGDHNTGFLRSRSRYLDGWQRFLEEYVH</sequence>
<name>A0AAE3KA89_9GAMM</name>
<gene>
    <name evidence="3" type="ORF">J2T57_000208</name>
</gene>
<dbReference type="InterPro" id="IPR029058">
    <property type="entry name" value="AB_hydrolase_fold"/>
</dbReference>
<dbReference type="PANTHER" id="PTHR12277:SF81">
    <property type="entry name" value="PROTEIN ABHD13"/>
    <property type="match status" value="1"/>
</dbReference>
<dbReference type="Gene3D" id="3.40.50.1820">
    <property type="entry name" value="alpha/beta hydrolase"/>
    <property type="match status" value="1"/>
</dbReference>
<keyword evidence="4" id="KW-1185">Reference proteome</keyword>
<dbReference type="AlphaFoldDB" id="A0AAE3KA89"/>
<feature type="domain" description="Serine aminopeptidase S33" evidence="2">
    <location>
        <begin position="115"/>
        <end position="225"/>
    </location>
</feature>
<dbReference type="InterPro" id="IPR022742">
    <property type="entry name" value="Hydrolase_4"/>
</dbReference>
<dbReference type="EMBL" id="JALJXV010000001">
    <property type="protein sequence ID" value="MCP1673116.1"/>
    <property type="molecule type" value="Genomic_DNA"/>
</dbReference>
<keyword evidence="1" id="KW-1133">Transmembrane helix</keyword>
<dbReference type="Proteomes" id="UP001205843">
    <property type="component" value="Unassembled WGS sequence"/>
</dbReference>
<evidence type="ECO:0000313" key="4">
    <source>
        <dbReference type="Proteomes" id="UP001205843"/>
    </source>
</evidence>
<evidence type="ECO:0000259" key="2">
    <source>
        <dbReference type="Pfam" id="PF12146"/>
    </source>
</evidence>
<reference evidence="3" key="1">
    <citation type="submission" date="2022-03" db="EMBL/GenBank/DDBJ databases">
        <title>Genomic Encyclopedia of Type Strains, Phase III (KMG-III): the genomes of soil and plant-associated and newly described type strains.</title>
        <authorList>
            <person name="Whitman W."/>
        </authorList>
    </citation>
    <scope>NUCLEOTIDE SEQUENCE</scope>
    <source>
        <strain evidence="3">ANL 6-2</strain>
    </source>
</reference>
<keyword evidence="1" id="KW-0812">Transmembrane</keyword>
<dbReference type="SUPFAM" id="SSF53474">
    <property type="entry name" value="alpha/beta-Hydrolases"/>
    <property type="match status" value="1"/>
</dbReference>
<dbReference type="PANTHER" id="PTHR12277">
    <property type="entry name" value="ALPHA/BETA HYDROLASE DOMAIN-CONTAINING PROTEIN"/>
    <property type="match status" value="1"/>
</dbReference>
<dbReference type="Pfam" id="PF12146">
    <property type="entry name" value="Hydrolase_4"/>
    <property type="match status" value="1"/>
</dbReference>
<accession>A0AAE3KA89</accession>
<protein>
    <submittedName>
        <fullName evidence="3">Fermentation-respiration switch protein FrsA (DUF1100 family)</fullName>
    </submittedName>
</protein>
<keyword evidence="1" id="KW-0472">Membrane</keyword>
<comment type="caution">
    <text evidence="3">The sequence shown here is derived from an EMBL/GenBank/DDBJ whole genome shotgun (WGS) entry which is preliminary data.</text>
</comment>